<keyword evidence="9 11" id="KW-0378">Hydrolase</keyword>
<evidence type="ECO:0000256" key="9">
    <source>
        <dbReference type="ARBA" id="ARBA00022801"/>
    </source>
</evidence>
<keyword evidence="8 11" id="KW-0645">Protease</keyword>
<evidence type="ECO:0000313" key="16">
    <source>
        <dbReference type="Proteomes" id="UP000533641"/>
    </source>
</evidence>
<evidence type="ECO:0000256" key="10">
    <source>
        <dbReference type="ARBA" id="ARBA00029605"/>
    </source>
</evidence>
<evidence type="ECO:0000256" key="1">
    <source>
        <dbReference type="ARBA" id="ARBA00001585"/>
    </source>
</evidence>
<evidence type="ECO:0000256" key="5">
    <source>
        <dbReference type="ARBA" id="ARBA00021843"/>
    </source>
</evidence>
<keyword evidence="7 11" id="KW-0963">Cytoplasm</keyword>
<evidence type="ECO:0000256" key="13">
    <source>
        <dbReference type="RuleBase" id="RU003421"/>
    </source>
</evidence>
<gene>
    <name evidence="15" type="ORF">GGE12_005184</name>
</gene>
<accession>A0A7W6RSQ5</accession>
<dbReference type="PANTHER" id="PTHR43722:SF1">
    <property type="entry name" value="PROLINE IMINOPEPTIDASE"/>
    <property type="match status" value="1"/>
</dbReference>
<dbReference type="GO" id="GO:0005737">
    <property type="term" value="C:cytoplasm"/>
    <property type="evidence" value="ECO:0007669"/>
    <property type="project" value="UniProtKB-SubCell"/>
</dbReference>
<dbReference type="AlphaFoldDB" id="A0A7W6RSQ5"/>
<evidence type="ECO:0000256" key="6">
    <source>
        <dbReference type="ARBA" id="ARBA00022438"/>
    </source>
</evidence>
<evidence type="ECO:0000256" key="11">
    <source>
        <dbReference type="PIRNR" id="PIRNR006431"/>
    </source>
</evidence>
<feature type="active site" description="Proton donor" evidence="12">
    <location>
        <position position="308"/>
    </location>
</feature>
<dbReference type="InterPro" id="IPR029058">
    <property type="entry name" value="AB_hydrolase_fold"/>
</dbReference>
<evidence type="ECO:0000256" key="4">
    <source>
        <dbReference type="ARBA" id="ARBA00012568"/>
    </source>
</evidence>
<feature type="active site" evidence="12">
    <location>
        <position position="280"/>
    </location>
</feature>
<dbReference type="PIRSF" id="PIRSF006431">
    <property type="entry name" value="Pept_S33"/>
    <property type="match status" value="1"/>
</dbReference>
<dbReference type="GO" id="GO:0006508">
    <property type="term" value="P:proteolysis"/>
    <property type="evidence" value="ECO:0007669"/>
    <property type="project" value="UniProtKB-KW"/>
</dbReference>
<dbReference type="EMBL" id="JACIGM010000012">
    <property type="protein sequence ID" value="MBB4277381.1"/>
    <property type="molecule type" value="Genomic_DNA"/>
</dbReference>
<dbReference type="PANTHER" id="PTHR43722">
    <property type="entry name" value="PROLINE IMINOPEPTIDASE"/>
    <property type="match status" value="1"/>
</dbReference>
<evidence type="ECO:0000256" key="12">
    <source>
        <dbReference type="PIRSR" id="PIRSR006431-1"/>
    </source>
</evidence>
<evidence type="ECO:0000256" key="3">
    <source>
        <dbReference type="ARBA" id="ARBA00010088"/>
    </source>
</evidence>
<dbReference type="SUPFAM" id="SSF53474">
    <property type="entry name" value="alpha/beta-Hydrolases"/>
    <property type="match status" value="1"/>
</dbReference>
<comment type="subcellular location">
    <subcellularLocation>
        <location evidence="2 11">Cytoplasm</location>
    </subcellularLocation>
</comment>
<evidence type="ECO:0000313" key="15">
    <source>
        <dbReference type="EMBL" id="MBB4277381.1"/>
    </source>
</evidence>
<dbReference type="GO" id="GO:0004177">
    <property type="term" value="F:aminopeptidase activity"/>
    <property type="evidence" value="ECO:0007669"/>
    <property type="project" value="UniProtKB-UniRule"/>
</dbReference>
<dbReference type="EC" id="3.4.11.5" evidence="4 11"/>
<dbReference type="InterPro" id="IPR000073">
    <property type="entry name" value="AB_hydrolase_1"/>
</dbReference>
<proteinExistence type="inferred from homology"/>
<sequence length="332" mass="37178">MKAVRTGDPFMSSLYPKIEPYDTGFLETGDGNRIYWECCGNPVGQAALVLHGGPGSGCSAAARRYFDPSAYRIVLFDQRNCGRSLPSAAEFDTDLAANTTWDLVDDIERLRLHVDVETWVIFANSWGSTLALAYAESHPDCTRALAIAGVTTTRHAEIDWLCRSMARFFPEEWRRLREAIPPNLRHLDTLSAFYELLNAPDQEVRMKAARDWHDWESAPILLADPDGLPHRWRDPDYLLARARIVTHYFYNGAWLEDGVLLRNAGRLSGIPGILVQGRFDLEAPLTTAWELAEAWPGSRLVVVENAAHSTSNMAISSAIIAATDEFREISQK</sequence>
<dbReference type="InterPro" id="IPR005944">
    <property type="entry name" value="Pro_iminopeptidase"/>
</dbReference>
<evidence type="ECO:0000259" key="14">
    <source>
        <dbReference type="Pfam" id="PF00561"/>
    </source>
</evidence>
<evidence type="ECO:0000256" key="8">
    <source>
        <dbReference type="ARBA" id="ARBA00022670"/>
    </source>
</evidence>
<evidence type="ECO:0000256" key="2">
    <source>
        <dbReference type="ARBA" id="ARBA00004496"/>
    </source>
</evidence>
<dbReference type="Gene3D" id="3.40.50.1820">
    <property type="entry name" value="alpha/beta hydrolase"/>
    <property type="match status" value="1"/>
</dbReference>
<protein>
    <recommendedName>
        <fullName evidence="5 11">Proline iminopeptidase</fullName>
        <shortName evidence="11">PIP</shortName>
        <ecNumber evidence="4 11">3.4.11.5</ecNumber>
    </recommendedName>
    <alternativeName>
        <fullName evidence="10 11">Prolyl aminopeptidase</fullName>
    </alternativeName>
</protein>
<comment type="catalytic activity">
    <reaction evidence="1 11 13">
        <text>Release of N-terminal proline from a peptide.</text>
        <dbReference type="EC" id="3.4.11.5"/>
    </reaction>
</comment>
<keyword evidence="6 11" id="KW-0031">Aminopeptidase</keyword>
<dbReference type="InterPro" id="IPR002410">
    <property type="entry name" value="Peptidase_S33"/>
</dbReference>
<name>A0A7W6RSQ5_9HYPH</name>
<feature type="domain" description="AB hydrolase-1" evidence="14">
    <location>
        <begin position="48"/>
        <end position="309"/>
    </location>
</feature>
<dbReference type="Proteomes" id="UP000533641">
    <property type="component" value="Unassembled WGS sequence"/>
</dbReference>
<organism evidence="15 16">
    <name type="scientific">Rhizobium mongolense</name>
    <dbReference type="NCBI Taxonomy" id="57676"/>
    <lineage>
        <taxon>Bacteria</taxon>
        <taxon>Pseudomonadati</taxon>
        <taxon>Pseudomonadota</taxon>
        <taxon>Alphaproteobacteria</taxon>
        <taxon>Hyphomicrobiales</taxon>
        <taxon>Rhizobiaceae</taxon>
        <taxon>Rhizobium/Agrobacterium group</taxon>
        <taxon>Rhizobium</taxon>
    </lineage>
</organism>
<reference evidence="15 16" key="1">
    <citation type="submission" date="2020-08" db="EMBL/GenBank/DDBJ databases">
        <title>Genomic Encyclopedia of Type Strains, Phase IV (KMG-V): Genome sequencing to study the core and pangenomes of soil and plant-associated prokaryotes.</title>
        <authorList>
            <person name="Whitman W."/>
        </authorList>
    </citation>
    <scope>NUCLEOTIDE SEQUENCE [LARGE SCALE GENOMIC DNA]</scope>
    <source>
        <strain evidence="15 16">SEMIA 402</strain>
    </source>
</reference>
<dbReference type="Pfam" id="PF00561">
    <property type="entry name" value="Abhydrolase_1"/>
    <property type="match status" value="1"/>
</dbReference>
<dbReference type="NCBIfam" id="TIGR01249">
    <property type="entry name" value="pro_imino_pep_1"/>
    <property type="match status" value="1"/>
</dbReference>
<comment type="similarity">
    <text evidence="3 11 13">Belongs to the peptidase S33 family.</text>
</comment>
<evidence type="ECO:0000256" key="7">
    <source>
        <dbReference type="ARBA" id="ARBA00022490"/>
    </source>
</evidence>
<comment type="caution">
    <text evidence="15">The sequence shown here is derived from an EMBL/GenBank/DDBJ whole genome shotgun (WGS) entry which is preliminary data.</text>
</comment>
<feature type="active site" description="Nucleophile" evidence="12">
    <location>
        <position position="125"/>
    </location>
</feature>
<dbReference type="PRINTS" id="PR00793">
    <property type="entry name" value="PROAMNOPTASE"/>
</dbReference>